<dbReference type="GO" id="GO:0042169">
    <property type="term" value="F:SH2 domain binding"/>
    <property type="evidence" value="ECO:0007669"/>
    <property type="project" value="TreeGrafter"/>
</dbReference>
<dbReference type="EMBL" id="WBNJ01000050">
    <property type="protein sequence ID" value="NXD78338.1"/>
    <property type="molecule type" value="Genomic_DNA"/>
</dbReference>
<feature type="compositionally biased region" description="Pro residues" evidence="8">
    <location>
        <begin position="95"/>
        <end position="110"/>
    </location>
</feature>
<feature type="compositionally biased region" description="Basic and acidic residues" evidence="8">
    <location>
        <begin position="579"/>
        <end position="604"/>
    </location>
</feature>
<dbReference type="OrthoDB" id="8443615at2759"/>
<sequence length="826" mass="92057">ALEQLLTELEDFLRILDKENLSSTAVVKKSFLSDLLRVYTKSSGGDEEYIYMNKVTIHKQPGDQEKQDKALDQSNSLTNGDSGLHSSPPQKSLPDLPPPKIPETKQPPVPKIESPEGYYEEAEPYDVSVNEDGEAVSSSYESYDEEESSKGKSATHQWPSTEATIELMKDARICAFLWRKKWLGQWAKQLCVIKDTRLLCYKSSKDHSPQLDVNLLGCTVIHKEKQVKKKEHKLKIIPMNADVIVLGLQSKDQAEQWLRVIQETSGLLCEGGSEGNQYIPDSQRLSYPKVEVSERYSAASESGSSTDGHPETAETKDVKKKGTTGLKLSNLMNLGRKKSSSLDSPERSLETSSYLNVLINSQWKSRWCQIKDGHLHFYQDKNRSKLAQQPLSLAGCEIIPEPSPDHLYSFRILHNGEERVILEAKSSEEMGHWLGLLLSESGSKTDPEEFTYDYVDADRVSCIVSAAKNSFFLMQRKYSEPNTYIDNLPKGRMQQEELYDDVDLPDLPAGNLLLLQEEVPKSESKLEGDQDRVYLDLTPVKSFLHCAGKMSCQPSPLGSPTLERAADKAAAESTAETALVDKEDEPSSKVMDTSEQKHPEKPEPEEVPQGMPAIKIQAQQQNIAFPQPAPELPGGTVSVGSPQLVPTPRPKMPLPAAVETKLGKNRTEAEVKRFTEEKERLEKEKDEIRAQLTQLRKERRELKEMLGGSTVIPPFTDKSLEQRLKEIEEECKRKESRRVDLELCLVEVKENLKKAESGPVTLGTAVDTTHLENAAPRAKSASPANSAENSPVNSATALKNRPLSVMVTGKGTVLQKAKVTGQLVQE</sequence>
<feature type="domain" description="PH" evidence="9">
    <location>
        <begin position="170"/>
        <end position="266"/>
    </location>
</feature>
<dbReference type="InterPro" id="IPR030113">
    <property type="entry name" value="AFAP"/>
</dbReference>
<dbReference type="SMART" id="SM00233">
    <property type="entry name" value="PH"/>
    <property type="match status" value="2"/>
</dbReference>
<dbReference type="GO" id="GO:0032757">
    <property type="term" value="P:positive regulation of interleukin-8 production"/>
    <property type="evidence" value="ECO:0007669"/>
    <property type="project" value="TreeGrafter"/>
</dbReference>
<dbReference type="GO" id="GO:0017124">
    <property type="term" value="F:SH3 domain binding"/>
    <property type="evidence" value="ECO:0007669"/>
    <property type="project" value="TreeGrafter"/>
</dbReference>
<dbReference type="PROSITE" id="PS50003">
    <property type="entry name" value="PH_DOMAIN"/>
    <property type="match status" value="2"/>
</dbReference>
<feature type="compositionally biased region" description="Basic and acidic residues" evidence="8">
    <location>
        <begin position="308"/>
        <end position="317"/>
    </location>
</feature>
<dbReference type="GO" id="GO:0032675">
    <property type="term" value="P:regulation of interleukin-6 production"/>
    <property type="evidence" value="ECO:0007669"/>
    <property type="project" value="TreeGrafter"/>
</dbReference>
<reference evidence="10" key="1">
    <citation type="submission" date="2019-09" db="EMBL/GenBank/DDBJ databases">
        <title>Bird 10,000 Genomes (B10K) Project - Family phase.</title>
        <authorList>
            <person name="Zhang G."/>
        </authorList>
    </citation>
    <scope>NUCLEOTIDE SEQUENCE</scope>
    <source>
        <strain evidence="10">B10K-DU-024-03</strain>
        <tissue evidence="10">Muscle</tissue>
    </source>
</reference>
<evidence type="ECO:0000256" key="4">
    <source>
        <dbReference type="ARBA" id="ARBA00023054"/>
    </source>
</evidence>
<dbReference type="FunFam" id="2.30.29.30:FF:000020">
    <property type="entry name" value="Actin filament-associated protein 1-like 2 isoform 1"/>
    <property type="match status" value="1"/>
</dbReference>
<feature type="compositionally biased region" description="Polar residues" evidence="8">
    <location>
        <begin position="72"/>
        <end position="85"/>
    </location>
</feature>
<dbReference type="CDD" id="cd13307">
    <property type="entry name" value="PH2_AFAP"/>
    <property type="match status" value="1"/>
</dbReference>
<dbReference type="GO" id="GO:0005829">
    <property type="term" value="C:cytosol"/>
    <property type="evidence" value="ECO:0007669"/>
    <property type="project" value="TreeGrafter"/>
</dbReference>
<keyword evidence="3" id="KW-0677">Repeat</keyword>
<feature type="non-terminal residue" evidence="10">
    <location>
        <position position="1"/>
    </location>
</feature>
<evidence type="ECO:0000256" key="3">
    <source>
        <dbReference type="ARBA" id="ARBA00022737"/>
    </source>
</evidence>
<dbReference type="SUPFAM" id="SSF50729">
    <property type="entry name" value="PH domain-like"/>
    <property type="match status" value="2"/>
</dbReference>
<accession>A0A851YJK7</accession>
<dbReference type="GO" id="GO:0045893">
    <property type="term" value="P:positive regulation of DNA-templated transcription"/>
    <property type="evidence" value="ECO:0007669"/>
    <property type="project" value="TreeGrafter"/>
</dbReference>
<feature type="non-terminal residue" evidence="10">
    <location>
        <position position="826"/>
    </location>
</feature>
<dbReference type="InterPro" id="IPR001849">
    <property type="entry name" value="PH_domain"/>
</dbReference>
<feature type="region of interest" description="Disordered" evidence="8">
    <location>
        <begin position="552"/>
        <end position="608"/>
    </location>
</feature>
<proteinExistence type="predicted"/>
<feature type="region of interest" description="Disordered" evidence="8">
    <location>
        <begin position="763"/>
        <end position="800"/>
    </location>
</feature>
<gene>
    <name evidence="10" type="primary">Afap1l2</name>
    <name evidence="10" type="ORF">HALSEN_R00648</name>
</gene>
<evidence type="ECO:0000313" key="11">
    <source>
        <dbReference type="Proteomes" id="UP000648918"/>
    </source>
</evidence>
<protein>
    <recommendedName>
        <fullName evidence="6">Actin filament-associated protein 1-like 2</fullName>
    </recommendedName>
</protein>
<dbReference type="Proteomes" id="UP000648918">
    <property type="component" value="Unassembled WGS sequence"/>
</dbReference>
<keyword evidence="11" id="KW-1185">Reference proteome</keyword>
<dbReference type="PANTHER" id="PTHR14338">
    <property type="entry name" value="ACTIN FILAMENT-ASSOCIATED PROTEIN 1 FAMILY MEMBER"/>
    <property type="match status" value="1"/>
</dbReference>
<dbReference type="Gene3D" id="2.30.29.30">
    <property type="entry name" value="Pleckstrin-homology domain (PH domain)/Phosphotyrosine-binding domain (PTB)"/>
    <property type="match status" value="2"/>
</dbReference>
<evidence type="ECO:0000256" key="5">
    <source>
        <dbReference type="ARBA" id="ARBA00059761"/>
    </source>
</evidence>
<keyword evidence="4 7" id="KW-0175">Coiled coil</keyword>
<keyword evidence="2" id="KW-0963">Cytoplasm</keyword>
<evidence type="ECO:0000256" key="1">
    <source>
        <dbReference type="ARBA" id="ARBA00004496"/>
    </source>
</evidence>
<organism evidence="10 11">
    <name type="scientific">Halcyon senegalensis</name>
    <dbReference type="NCBI Taxonomy" id="342381"/>
    <lineage>
        <taxon>Eukaryota</taxon>
        <taxon>Metazoa</taxon>
        <taxon>Chordata</taxon>
        <taxon>Craniata</taxon>
        <taxon>Vertebrata</taxon>
        <taxon>Euteleostomi</taxon>
        <taxon>Archelosauria</taxon>
        <taxon>Archosauria</taxon>
        <taxon>Dinosauria</taxon>
        <taxon>Saurischia</taxon>
        <taxon>Theropoda</taxon>
        <taxon>Coelurosauria</taxon>
        <taxon>Aves</taxon>
        <taxon>Neognathae</taxon>
        <taxon>Neoaves</taxon>
        <taxon>Telluraves</taxon>
        <taxon>Coraciimorphae</taxon>
        <taxon>Coraciiformes</taxon>
        <taxon>Alcedinidae</taxon>
        <taxon>Halcyon</taxon>
    </lineage>
</organism>
<dbReference type="InterPro" id="IPR011993">
    <property type="entry name" value="PH-like_dom_sf"/>
</dbReference>
<feature type="compositionally biased region" description="Acidic residues" evidence="8">
    <location>
        <begin position="118"/>
        <end position="134"/>
    </location>
</feature>
<dbReference type="GO" id="GO:0045742">
    <property type="term" value="P:positive regulation of epidermal growth factor receptor signaling pathway"/>
    <property type="evidence" value="ECO:0007669"/>
    <property type="project" value="TreeGrafter"/>
</dbReference>
<dbReference type="AlphaFoldDB" id="A0A851YJK7"/>
<feature type="compositionally biased region" description="Low complexity" evidence="8">
    <location>
        <begin position="778"/>
        <end position="795"/>
    </location>
</feature>
<evidence type="ECO:0000256" key="8">
    <source>
        <dbReference type="SAM" id="MobiDB-lite"/>
    </source>
</evidence>
<feature type="coiled-coil region" evidence="7">
    <location>
        <begin position="664"/>
        <end position="744"/>
    </location>
</feature>
<evidence type="ECO:0000256" key="6">
    <source>
        <dbReference type="ARBA" id="ARBA00072612"/>
    </source>
</evidence>
<dbReference type="FunFam" id="2.30.29.30:FF:000171">
    <property type="entry name" value="Actin filament-associated protein 1-like 2 isoform 1"/>
    <property type="match status" value="1"/>
</dbReference>
<feature type="region of interest" description="Disordered" evidence="8">
    <location>
        <begin position="296"/>
        <end position="322"/>
    </location>
</feature>
<evidence type="ECO:0000313" key="10">
    <source>
        <dbReference type="EMBL" id="NXD78338.1"/>
    </source>
</evidence>
<dbReference type="GO" id="GO:0006954">
    <property type="term" value="P:inflammatory response"/>
    <property type="evidence" value="ECO:0007669"/>
    <property type="project" value="TreeGrafter"/>
</dbReference>
<dbReference type="CDD" id="cd13306">
    <property type="entry name" value="PH1_AFAP"/>
    <property type="match status" value="1"/>
</dbReference>
<feature type="domain" description="PH" evidence="9">
    <location>
        <begin position="348"/>
        <end position="442"/>
    </location>
</feature>
<evidence type="ECO:0000256" key="7">
    <source>
        <dbReference type="SAM" id="Coils"/>
    </source>
</evidence>
<dbReference type="GO" id="GO:0007346">
    <property type="term" value="P:regulation of mitotic cell cycle"/>
    <property type="evidence" value="ECO:0007669"/>
    <property type="project" value="TreeGrafter"/>
</dbReference>
<feature type="region of interest" description="Disordered" evidence="8">
    <location>
        <begin position="59"/>
        <end position="158"/>
    </location>
</feature>
<feature type="compositionally biased region" description="Basic and acidic residues" evidence="8">
    <location>
        <begin position="60"/>
        <end position="71"/>
    </location>
</feature>
<name>A0A851YJK7_9AVES</name>
<comment type="caution">
    <text evidence="10">The sequence shown here is derived from an EMBL/GenBank/DDBJ whole genome shotgun (WGS) entry which is preliminary data.</text>
</comment>
<dbReference type="PANTHER" id="PTHR14338:SF4">
    <property type="entry name" value="ACTIN FILAMENT-ASSOCIATED PROTEIN 1-LIKE 2"/>
    <property type="match status" value="1"/>
</dbReference>
<comment type="subcellular location">
    <subcellularLocation>
        <location evidence="1">Cytoplasm</location>
    </subcellularLocation>
</comment>
<comment type="function">
    <text evidence="5">May play a role in a signaling cascade by enhancing the kinase activity of SRC. Contributes to SRC-regulated transcription activation.</text>
</comment>
<evidence type="ECO:0000259" key="9">
    <source>
        <dbReference type="PROSITE" id="PS50003"/>
    </source>
</evidence>
<evidence type="ECO:0000256" key="2">
    <source>
        <dbReference type="ARBA" id="ARBA00022490"/>
    </source>
</evidence>
<dbReference type="Pfam" id="PF00169">
    <property type="entry name" value="PH"/>
    <property type="match status" value="2"/>
</dbReference>